<comment type="caution">
    <text evidence="2">The sequence shown here is derived from an EMBL/GenBank/DDBJ whole genome shotgun (WGS) entry which is preliminary data.</text>
</comment>
<evidence type="ECO:0000313" key="2">
    <source>
        <dbReference type="EMBL" id="RCU48455.1"/>
    </source>
</evidence>
<dbReference type="Gene3D" id="3.40.50.2020">
    <property type="match status" value="1"/>
</dbReference>
<dbReference type="Pfam" id="PF00156">
    <property type="entry name" value="Pribosyltran"/>
    <property type="match status" value="1"/>
</dbReference>
<gene>
    <name evidence="2" type="ORF">DU504_14775</name>
</gene>
<dbReference type="InterPro" id="IPR029057">
    <property type="entry name" value="PRTase-like"/>
</dbReference>
<dbReference type="AlphaFoldDB" id="A0A368NFJ9"/>
<dbReference type="GO" id="GO:0016757">
    <property type="term" value="F:glycosyltransferase activity"/>
    <property type="evidence" value="ECO:0007669"/>
    <property type="project" value="UniProtKB-KW"/>
</dbReference>
<accession>A0A368NFJ9</accession>
<dbReference type="InterPro" id="IPR000836">
    <property type="entry name" value="PRTase_dom"/>
</dbReference>
<dbReference type="SUPFAM" id="SSF53271">
    <property type="entry name" value="PRTase-like"/>
    <property type="match status" value="1"/>
</dbReference>
<evidence type="ECO:0000313" key="3">
    <source>
        <dbReference type="Proteomes" id="UP000252189"/>
    </source>
</evidence>
<keyword evidence="2" id="KW-0808">Transferase</keyword>
<dbReference type="Gene3D" id="3.30.1310.20">
    <property type="entry name" value="PRTase-like"/>
    <property type="match status" value="1"/>
</dbReference>
<reference evidence="2 3" key="1">
    <citation type="submission" date="2018-07" db="EMBL/GenBank/DDBJ databases">
        <title>Genome sequences of Haloplanus salinus JCM 18368T.</title>
        <authorList>
            <person name="Kim Y.B."/>
            <person name="Roh S.W."/>
        </authorList>
    </citation>
    <scope>NUCLEOTIDE SEQUENCE [LARGE SCALE GENOMIC DNA]</scope>
    <source>
        <strain evidence="2 3">JCM 18368</strain>
    </source>
</reference>
<feature type="domain" description="Phosphoribosyltransferase" evidence="1">
    <location>
        <begin position="12"/>
        <end position="174"/>
    </location>
</feature>
<dbReference type="OrthoDB" id="56536at2157"/>
<dbReference type="RefSeq" id="WP_114450087.1">
    <property type="nucleotide sequence ID" value="NZ_QPHM01000001.1"/>
</dbReference>
<keyword evidence="2" id="KW-0328">Glycosyltransferase</keyword>
<evidence type="ECO:0000259" key="1">
    <source>
        <dbReference type="Pfam" id="PF00156"/>
    </source>
</evidence>
<dbReference type="CDD" id="cd06223">
    <property type="entry name" value="PRTases_typeI"/>
    <property type="match status" value="1"/>
</dbReference>
<organism evidence="2 3">
    <name type="scientific">Haloplanus salinus</name>
    <dbReference type="NCBI Taxonomy" id="1126245"/>
    <lineage>
        <taxon>Archaea</taxon>
        <taxon>Methanobacteriati</taxon>
        <taxon>Methanobacteriota</taxon>
        <taxon>Stenosarchaea group</taxon>
        <taxon>Halobacteria</taxon>
        <taxon>Halobacteriales</taxon>
        <taxon>Haloferacaceae</taxon>
        <taxon>Haloplanus</taxon>
    </lineage>
</organism>
<sequence length="214" mass="22344">MSNSNRFADRTDAGERLAAELVDRGVDADLVLAIPRGGLPLGRVVADALDAPLDVVIASKIGAPGNPEYAIGAVASDGSVWLDDDAIASLGVSDGYVERERDHELRATREKASRYRGGRDPLDPTGKRVVVVDDGVATGSTAIAALRLVREGGAERVVLAVPVGPPDTVSELESVADAVIVLRTPGSFGAVGAFYDRFGQVTDEEAMTYLDDGI</sequence>
<name>A0A368NFJ9_9EURY</name>
<protein>
    <submittedName>
        <fullName evidence="2">Phosphoribosyltransferase</fullName>
    </submittedName>
</protein>
<dbReference type="EMBL" id="QPHM01000001">
    <property type="protein sequence ID" value="RCU48455.1"/>
    <property type="molecule type" value="Genomic_DNA"/>
</dbReference>
<proteinExistence type="predicted"/>
<dbReference type="Proteomes" id="UP000252189">
    <property type="component" value="Unassembled WGS sequence"/>
</dbReference>
<keyword evidence="3" id="KW-1185">Reference proteome</keyword>